<keyword evidence="3" id="KW-0804">Transcription</keyword>
<evidence type="ECO:0000256" key="4">
    <source>
        <dbReference type="PROSITE-ProRule" id="PRU00335"/>
    </source>
</evidence>
<dbReference type="PROSITE" id="PS01081">
    <property type="entry name" value="HTH_TETR_1"/>
    <property type="match status" value="1"/>
</dbReference>
<dbReference type="RefSeq" id="WP_200505554.1">
    <property type="nucleotide sequence ID" value="NZ_JAEHFX010000003.1"/>
</dbReference>
<keyword evidence="7" id="KW-1185">Reference proteome</keyword>
<evidence type="ECO:0000256" key="3">
    <source>
        <dbReference type="ARBA" id="ARBA00023163"/>
    </source>
</evidence>
<evidence type="ECO:0000313" key="6">
    <source>
        <dbReference type="EMBL" id="MBK0402795.1"/>
    </source>
</evidence>
<sequence length="177" mass="20512">MSKKQDILDAALRLFTENGVRATSTKSIATEAGISEALIFKHFGTKDNLLEEIIRKGYQEAIRETKPFLAGQSPQEYICNLIELPVKLVRSNPDFWRMQYKIMPLNPISYRYHENFMRPSIEKLPQSFAALHYLEPALEAELLLIYIDGVWKYFAAHELSSEKKLALIEVMKQKYNL</sequence>
<dbReference type="InterPro" id="IPR023772">
    <property type="entry name" value="DNA-bd_HTH_TetR-type_CS"/>
</dbReference>
<dbReference type="PRINTS" id="PR00455">
    <property type="entry name" value="HTHTETR"/>
</dbReference>
<comment type="caution">
    <text evidence="6">The sequence shown here is derived from an EMBL/GenBank/DDBJ whole genome shotgun (WGS) entry which is preliminary data.</text>
</comment>
<evidence type="ECO:0000256" key="2">
    <source>
        <dbReference type="ARBA" id="ARBA00023125"/>
    </source>
</evidence>
<dbReference type="InterPro" id="IPR050109">
    <property type="entry name" value="HTH-type_TetR-like_transc_reg"/>
</dbReference>
<dbReference type="InterPro" id="IPR009057">
    <property type="entry name" value="Homeodomain-like_sf"/>
</dbReference>
<name>A0ABS1C0D0_9BACT</name>
<dbReference type="Pfam" id="PF00440">
    <property type="entry name" value="TetR_N"/>
    <property type="match status" value="1"/>
</dbReference>
<protein>
    <submittedName>
        <fullName evidence="6">TetR/AcrR family transcriptional regulator</fullName>
    </submittedName>
</protein>
<dbReference type="PANTHER" id="PTHR30055">
    <property type="entry name" value="HTH-TYPE TRANSCRIPTIONAL REGULATOR RUTR"/>
    <property type="match status" value="1"/>
</dbReference>
<proteinExistence type="predicted"/>
<accession>A0ABS1C0D0</accession>
<evidence type="ECO:0000256" key="1">
    <source>
        <dbReference type="ARBA" id="ARBA00023015"/>
    </source>
</evidence>
<dbReference type="EMBL" id="JAEHFX010000003">
    <property type="protein sequence ID" value="MBK0402795.1"/>
    <property type="molecule type" value="Genomic_DNA"/>
</dbReference>
<dbReference type="PROSITE" id="PS50977">
    <property type="entry name" value="HTH_TETR_2"/>
    <property type="match status" value="1"/>
</dbReference>
<evidence type="ECO:0000313" key="7">
    <source>
        <dbReference type="Proteomes" id="UP000644147"/>
    </source>
</evidence>
<dbReference type="Proteomes" id="UP000644147">
    <property type="component" value="Unassembled WGS sequence"/>
</dbReference>
<evidence type="ECO:0000259" key="5">
    <source>
        <dbReference type="PROSITE" id="PS50977"/>
    </source>
</evidence>
<reference evidence="6 7" key="1">
    <citation type="submission" date="2020-12" db="EMBL/GenBank/DDBJ databases">
        <title>Bacterial novel species Adhaeribacter sp. BT258 isolated from soil.</title>
        <authorList>
            <person name="Jung H.-Y."/>
        </authorList>
    </citation>
    <scope>NUCLEOTIDE SEQUENCE [LARGE SCALE GENOMIC DNA]</scope>
    <source>
        <strain evidence="6 7">BT258</strain>
    </source>
</reference>
<feature type="domain" description="HTH tetR-type" evidence="5">
    <location>
        <begin position="1"/>
        <end position="61"/>
    </location>
</feature>
<organism evidence="6 7">
    <name type="scientific">Adhaeribacter terrigena</name>
    <dbReference type="NCBI Taxonomy" id="2793070"/>
    <lineage>
        <taxon>Bacteria</taxon>
        <taxon>Pseudomonadati</taxon>
        <taxon>Bacteroidota</taxon>
        <taxon>Cytophagia</taxon>
        <taxon>Cytophagales</taxon>
        <taxon>Hymenobacteraceae</taxon>
        <taxon>Adhaeribacter</taxon>
    </lineage>
</organism>
<dbReference type="InterPro" id="IPR001647">
    <property type="entry name" value="HTH_TetR"/>
</dbReference>
<dbReference type="PANTHER" id="PTHR30055:SF234">
    <property type="entry name" value="HTH-TYPE TRANSCRIPTIONAL REGULATOR BETI"/>
    <property type="match status" value="1"/>
</dbReference>
<gene>
    <name evidence="6" type="ORF">I5M27_07340</name>
</gene>
<dbReference type="SUPFAM" id="SSF46689">
    <property type="entry name" value="Homeodomain-like"/>
    <property type="match status" value="1"/>
</dbReference>
<keyword evidence="2 4" id="KW-0238">DNA-binding</keyword>
<keyword evidence="1" id="KW-0805">Transcription regulation</keyword>
<dbReference type="Gene3D" id="1.10.357.10">
    <property type="entry name" value="Tetracycline Repressor, domain 2"/>
    <property type="match status" value="1"/>
</dbReference>
<feature type="DNA-binding region" description="H-T-H motif" evidence="4">
    <location>
        <begin position="24"/>
        <end position="43"/>
    </location>
</feature>